<keyword evidence="1" id="KW-0813">Transport</keyword>
<keyword evidence="1" id="KW-1133">Transmembrane helix</keyword>
<dbReference type="GO" id="GO:0022857">
    <property type="term" value="F:transmembrane transporter activity"/>
    <property type="evidence" value="ECO:0007669"/>
    <property type="project" value="UniProtKB-UniRule"/>
</dbReference>
<organism evidence="2 3">
    <name type="scientific">Archangium gephyra</name>
    <dbReference type="NCBI Taxonomy" id="48"/>
    <lineage>
        <taxon>Bacteria</taxon>
        <taxon>Pseudomonadati</taxon>
        <taxon>Myxococcota</taxon>
        <taxon>Myxococcia</taxon>
        <taxon>Myxococcales</taxon>
        <taxon>Cystobacterineae</taxon>
        <taxon>Archangiaceae</taxon>
        <taxon>Archangium</taxon>
    </lineage>
</organism>
<comment type="function">
    <text evidence="1">Involved in the import of queuosine (Q) precursors, required for Q precursor salvage.</text>
</comment>
<comment type="similarity">
    <text evidence="1">Belongs to the vitamin uptake transporter (VUT/ECF) (TC 2.A.88) family. Q precursor transporter subfamily.</text>
</comment>
<keyword evidence="1" id="KW-0812">Transmembrane</keyword>
<protein>
    <recommendedName>
        <fullName evidence="1">Probable queuosine precursor transporter</fullName>
        <shortName evidence="1">Q precursor transporter</shortName>
    </recommendedName>
</protein>
<evidence type="ECO:0000313" key="2">
    <source>
        <dbReference type="EMBL" id="PZR04218.1"/>
    </source>
</evidence>
<keyword evidence="1" id="KW-0472">Membrane</keyword>
<feature type="transmembrane region" description="Helical" evidence="1">
    <location>
        <begin position="40"/>
        <end position="60"/>
    </location>
</feature>
<evidence type="ECO:0000313" key="3">
    <source>
        <dbReference type="Proteomes" id="UP000249061"/>
    </source>
</evidence>
<dbReference type="GO" id="GO:0005886">
    <property type="term" value="C:plasma membrane"/>
    <property type="evidence" value="ECO:0007669"/>
    <property type="project" value="UniProtKB-SubCell"/>
</dbReference>
<gene>
    <name evidence="2" type="ORF">DI536_34680</name>
</gene>
<sequence>MQLDTRGKLFLTLAALFTTSLVVGDIIGGKLMGVPFFGSVQLLSVGFIPFPITFLLTDLLNEFYGKAAARTVTLVGLGMALFTLLLLTLAVAAPWHPVTQATDWKGLTPGPYDAVFASGTRILVASMVAYLFAQLLDIAIFHRLKTLTAGRMLWLRATGSTVVSQLLDTVVIQSLVWNDTLDVTKLSGLIIASWLGKLIIAVLLTPMIYAGHAVVERLLGIAPLPHDAG</sequence>
<feature type="transmembrane region" description="Helical" evidence="1">
    <location>
        <begin position="115"/>
        <end position="141"/>
    </location>
</feature>
<comment type="subcellular location">
    <subcellularLocation>
        <location evidence="1">Cell membrane</location>
        <topology evidence="1">Multi-pass membrane protein</topology>
    </subcellularLocation>
</comment>
<feature type="transmembrane region" description="Helical" evidence="1">
    <location>
        <begin position="189"/>
        <end position="209"/>
    </location>
</feature>
<comment type="caution">
    <text evidence="2">The sequence shown here is derived from an EMBL/GenBank/DDBJ whole genome shotgun (WGS) entry which is preliminary data.</text>
</comment>
<dbReference type="Pfam" id="PF02592">
    <property type="entry name" value="Vut_1"/>
    <property type="match status" value="1"/>
</dbReference>
<feature type="transmembrane region" description="Helical" evidence="1">
    <location>
        <begin position="72"/>
        <end position="95"/>
    </location>
</feature>
<dbReference type="AlphaFoldDB" id="A0A2W5U5W2"/>
<dbReference type="PANTHER" id="PTHR34300">
    <property type="entry name" value="QUEUOSINE PRECURSOR TRANSPORTER-RELATED"/>
    <property type="match status" value="1"/>
</dbReference>
<dbReference type="EMBL" id="QFQP01000062">
    <property type="protein sequence ID" value="PZR04218.1"/>
    <property type="molecule type" value="Genomic_DNA"/>
</dbReference>
<proteinExistence type="inferred from homology"/>
<evidence type="ECO:0000256" key="1">
    <source>
        <dbReference type="HAMAP-Rule" id="MF_02088"/>
    </source>
</evidence>
<accession>A0A2W5U5W2</accession>
<dbReference type="InterPro" id="IPR003744">
    <property type="entry name" value="YhhQ"/>
</dbReference>
<keyword evidence="1" id="KW-1003">Cell membrane</keyword>
<dbReference type="Proteomes" id="UP000249061">
    <property type="component" value="Unassembled WGS sequence"/>
</dbReference>
<name>A0A2W5U5W2_9BACT</name>
<reference evidence="2 3" key="1">
    <citation type="submission" date="2017-08" db="EMBL/GenBank/DDBJ databases">
        <title>Infants hospitalized years apart are colonized by the same room-sourced microbial strains.</title>
        <authorList>
            <person name="Brooks B."/>
            <person name="Olm M.R."/>
            <person name="Firek B.A."/>
            <person name="Baker R."/>
            <person name="Thomas B.C."/>
            <person name="Morowitz M.J."/>
            <person name="Banfield J.F."/>
        </authorList>
    </citation>
    <scope>NUCLEOTIDE SEQUENCE [LARGE SCALE GENOMIC DNA]</scope>
    <source>
        <strain evidence="2">S2_003_000_R2_14</strain>
    </source>
</reference>
<dbReference type="NCBIfam" id="TIGR00697">
    <property type="entry name" value="queuosine precursor transporter"/>
    <property type="match status" value="1"/>
</dbReference>
<dbReference type="PANTHER" id="PTHR34300:SF2">
    <property type="entry name" value="QUEUOSINE PRECURSOR TRANSPORTER-RELATED"/>
    <property type="match status" value="1"/>
</dbReference>
<dbReference type="HAMAP" id="MF_02088">
    <property type="entry name" value="Q_prec_transport"/>
    <property type="match status" value="1"/>
</dbReference>